<evidence type="ECO:0000256" key="4">
    <source>
        <dbReference type="ARBA" id="ARBA00012179"/>
    </source>
</evidence>
<keyword evidence="17" id="KW-1185">Reference proteome</keyword>
<evidence type="ECO:0000256" key="2">
    <source>
        <dbReference type="ARBA" id="ARBA00001946"/>
    </source>
</evidence>
<dbReference type="OrthoDB" id="46913at2759"/>
<comment type="similarity">
    <text evidence="3">Belongs to the PPR family. P subfamily.</text>
</comment>
<gene>
    <name evidence="16" type="ORF">GSCOC_T00024000001</name>
</gene>
<keyword evidence="8" id="KW-0677">Repeat</keyword>
<reference evidence="17" key="1">
    <citation type="journal article" date="2014" name="Science">
        <title>The coffee genome provides insight into the convergent evolution of caffeine biosynthesis.</title>
        <authorList>
            <person name="Denoeud F."/>
            <person name="Carretero-Paulet L."/>
            <person name="Dereeper A."/>
            <person name="Droc G."/>
            <person name="Guyot R."/>
            <person name="Pietrella M."/>
            <person name="Zheng C."/>
            <person name="Alberti A."/>
            <person name="Anthony F."/>
            <person name="Aprea G."/>
            <person name="Aury J.M."/>
            <person name="Bento P."/>
            <person name="Bernard M."/>
            <person name="Bocs S."/>
            <person name="Campa C."/>
            <person name="Cenci A."/>
            <person name="Combes M.C."/>
            <person name="Crouzillat D."/>
            <person name="Da Silva C."/>
            <person name="Daddiego L."/>
            <person name="De Bellis F."/>
            <person name="Dussert S."/>
            <person name="Garsmeur O."/>
            <person name="Gayraud T."/>
            <person name="Guignon V."/>
            <person name="Jahn K."/>
            <person name="Jamilloux V."/>
            <person name="Joet T."/>
            <person name="Labadie K."/>
            <person name="Lan T."/>
            <person name="Leclercq J."/>
            <person name="Lepelley M."/>
            <person name="Leroy T."/>
            <person name="Li L.T."/>
            <person name="Librado P."/>
            <person name="Lopez L."/>
            <person name="Munoz A."/>
            <person name="Noel B."/>
            <person name="Pallavicini A."/>
            <person name="Perrotta G."/>
            <person name="Poncet V."/>
            <person name="Pot D."/>
            <person name="Priyono X."/>
            <person name="Rigoreau M."/>
            <person name="Rouard M."/>
            <person name="Rozas J."/>
            <person name="Tranchant-Dubreuil C."/>
            <person name="VanBuren R."/>
            <person name="Zhang Q."/>
            <person name="Andrade A.C."/>
            <person name="Argout X."/>
            <person name="Bertrand B."/>
            <person name="de Kochko A."/>
            <person name="Graziosi G."/>
            <person name="Henry R.J."/>
            <person name="Jayarama X."/>
            <person name="Ming R."/>
            <person name="Nagai C."/>
            <person name="Rounsley S."/>
            <person name="Sankoff D."/>
            <person name="Giuliano G."/>
            <person name="Albert V.A."/>
            <person name="Wincker P."/>
            <person name="Lashermes P."/>
        </authorList>
    </citation>
    <scope>NUCLEOTIDE SEQUENCE [LARGE SCALE GENOMIC DNA]</scope>
    <source>
        <strain evidence="17">cv. DH200-94</strain>
    </source>
</reference>
<accession>A0A068UEM3</accession>
<evidence type="ECO:0000259" key="14">
    <source>
        <dbReference type="Pfam" id="PF16953"/>
    </source>
</evidence>
<organism evidence="16 17">
    <name type="scientific">Coffea canephora</name>
    <name type="common">Robusta coffee</name>
    <dbReference type="NCBI Taxonomy" id="49390"/>
    <lineage>
        <taxon>Eukaryota</taxon>
        <taxon>Viridiplantae</taxon>
        <taxon>Streptophyta</taxon>
        <taxon>Embryophyta</taxon>
        <taxon>Tracheophyta</taxon>
        <taxon>Spermatophyta</taxon>
        <taxon>Magnoliopsida</taxon>
        <taxon>eudicotyledons</taxon>
        <taxon>Gunneridae</taxon>
        <taxon>Pentapetalae</taxon>
        <taxon>asterids</taxon>
        <taxon>lamiids</taxon>
        <taxon>Gentianales</taxon>
        <taxon>Rubiaceae</taxon>
        <taxon>Ixoroideae</taxon>
        <taxon>Gardenieae complex</taxon>
        <taxon>Bertiereae - Coffeeae clade</taxon>
        <taxon>Coffeeae</taxon>
        <taxon>Coffea</taxon>
    </lineage>
</organism>
<dbReference type="FunFam" id="3.40.50.11980:FF:000002">
    <property type="entry name" value="Proteinaceous RNase P 2"/>
    <property type="match status" value="1"/>
</dbReference>
<evidence type="ECO:0000256" key="9">
    <source>
        <dbReference type="ARBA" id="ARBA00022801"/>
    </source>
</evidence>
<dbReference type="InterPro" id="IPR011990">
    <property type="entry name" value="TPR-like_helical_dom_sf"/>
</dbReference>
<evidence type="ECO:0000256" key="12">
    <source>
        <dbReference type="ARBA" id="ARBA00023211"/>
    </source>
</evidence>
<protein>
    <recommendedName>
        <fullName evidence="4">ribonuclease P</fullName>
        <ecNumber evidence="4">3.1.26.5</ecNumber>
    </recommendedName>
</protein>
<keyword evidence="7" id="KW-0479">Metal-binding</keyword>
<keyword evidence="12" id="KW-0464">Manganese</keyword>
<evidence type="ECO:0000259" key="15">
    <source>
        <dbReference type="Pfam" id="PF17177"/>
    </source>
</evidence>
<dbReference type="EMBL" id="HG739108">
    <property type="protein sequence ID" value="CDP06946.1"/>
    <property type="molecule type" value="Genomic_DNA"/>
</dbReference>
<dbReference type="InterPro" id="IPR031595">
    <property type="entry name" value="PRORP_C"/>
</dbReference>
<keyword evidence="6" id="KW-0540">Nuclease</keyword>
<keyword evidence="9" id="KW-0378">Hydrolase</keyword>
<feature type="region of interest" description="Disordered" evidence="13">
    <location>
        <begin position="517"/>
        <end position="549"/>
    </location>
</feature>
<dbReference type="PANTHER" id="PTHR13547">
    <property type="match status" value="1"/>
</dbReference>
<comment type="catalytic activity">
    <reaction evidence="1">
        <text>Endonucleolytic cleavage of RNA, removing 5'-extranucleotides from tRNA precursor.</text>
        <dbReference type="EC" id="3.1.26.5"/>
    </reaction>
</comment>
<evidence type="ECO:0000256" key="8">
    <source>
        <dbReference type="ARBA" id="ARBA00022737"/>
    </source>
</evidence>
<evidence type="ECO:0000256" key="11">
    <source>
        <dbReference type="ARBA" id="ARBA00022842"/>
    </source>
</evidence>
<evidence type="ECO:0000256" key="3">
    <source>
        <dbReference type="ARBA" id="ARBA00007626"/>
    </source>
</evidence>
<dbReference type="GO" id="GO:0046872">
    <property type="term" value="F:metal ion binding"/>
    <property type="evidence" value="ECO:0007669"/>
    <property type="project" value="UniProtKB-KW"/>
</dbReference>
<name>A0A068UEM3_COFCA</name>
<dbReference type="Pfam" id="PF17177">
    <property type="entry name" value="PPR_long"/>
    <property type="match status" value="1"/>
</dbReference>
<dbReference type="GO" id="GO:0001682">
    <property type="term" value="P:tRNA 5'-leader removal"/>
    <property type="evidence" value="ECO:0007669"/>
    <property type="project" value="UniProtKB-ARBA"/>
</dbReference>
<keyword evidence="5" id="KW-0819">tRNA processing</keyword>
<evidence type="ECO:0000313" key="16">
    <source>
        <dbReference type="EMBL" id="CDP06946.1"/>
    </source>
</evidence>
<evidence type="ECO:0000256" key="7">
    <source>
        <dbReference type="ARBA" id="ARBA00022723"/>
    </source>
</evidence>
<dbReference type="STRING" id="49390.A0A068UEM3"/>
<comment type="cofactor">
    <cofactor evidence="2">
        <name>Mg(2+)</name>
        <dbReference type="ChEBI" id="CHEBI:18420"/>
    </cofactor>
</comment>
<dbReference type="Gramene" id="CDP06946">
    <property type="protein sequence ID" value="CDP06946"/>
    <property type="gene ID" value="GSCOC_T00024000001"/>
</dbReference>
<dbReference type="Gene3D" id="3.40.50.11980">
    <property type="match status" value="1"/>
</dbReference>
<evidence type="ECO:0000256" key="5">
    <source>
        <dbReference type="ARBA" id="ARBA00022694"/>
    </source>
</evidence>
<evidence type="ECO:0000313" key="17">
    <source>
        <dbReference type="Proteomes" id="UP000295252"/>
    </source>
</evidence>
<dbReference type="PANTHER" id="PTHR13547:SF13">
    <property type="entry name" value="PROTEINACEOUS RNASE P 2"/>
    <property type="match status" value="1"/>
</dbReference>
<dbReference type="GO" id="GO:0004526">
    <property type="term" value="F:ribonuclease P activity"/>
    <property type="evidence" value="ECO:0007669"/>
    <property type="project" value="UniProtKB-EC"/>
</dbReference>
<sequence length="549" mass="61639">MNTSNTVTNMRNKKRKNLTPEIQFRLNLDHCSKNKDLSTAISLFDSVPTTGSEIHLTHHHYNSLLYICSNSVNSVHPSTKSSAIEFGFRVYHHMIANHISPSEATVTAVARLAAAKADGDAAFELARSVGNQGKLRTYAPALLCFCRNGMADKASEVEEHMGSLGLRLEEPELSALLKVNVEKGKGDKVYEYLHKLRASVREVNESTANILESWFCGEVAADVGLEIQNVDHVNQVKLRNGDGWHGLGWLGKGKWVVHRSNVASDGRCCTCGEQLTCVDIDTTETERFAQSVASLAMEREVQSNFKEFQDWIEECSDYEAIVDGANVGLYQQNFAEGGFSIPQLDAVVRELYSRSKKWPLIILHKKRIRQLLEKASNRDLLQDWIDQGLLYGTPYGSNDDWYWLYAAVKLKCLLVTNDEMRDHTFELLGNSFFLRWKERHQVKYTFVKGNLKLLMPPTYSLVIQESEKGSWHVPVAGETIDESLRTWLCITRSGSCDALASSLNDDNQLSNSNKLETLANRNNSVGHSDDKLTSITGKRKERSSSSPEV</sequence>
<dbReference type="InterPro" id="IPR033443">
    <property type="entry name" value="PROP1-like_PPR_dom"/>
</dbReference>
<evidence type="ECO:0000256" key="6">
    <source>
        <dbReference type="ARBA" id="ARBA00022722"/>
    </source>
</evidence>
<keyword evidence="10" id="KW-0862">Zinc</keyword>
<dbReference type="PhylomeDB" id="A0A068UEM3"/>
<dbReference type="Proteomes" id="UP000295252">
    <property type="component" value="Chromosome I"/>
</dbReference>
<dbReference type="FunCoup" id="A0A068UEM3">
    <property type="interactions" value="2272"/>
</dbReference>
<dbReference type="AlphaFoldDB" id="A0A068UEM3"/>
<keyword evidence="11" id="KW-0460">Magnesium</keyword>
<proteinExistence type="inferred from homology"/>
<evidence type="ECO:0000256" key="1">
    <source>
        <dbReference type="ARBA" id="ARBA00000928"/>
    </source>
</evidence>
<dbReference type="FunFam" id="1.25.40.10:FF:003531">
    <property type="entry name" value="Uncharacterized protein"/>
    <property type="match status" value="1"/>
</dbReference>
<dbReference type="EC" id="3.1.26.5" evidence="4"/>
<dbReference type="Gene3D" id="1.25.40.10">
    <property type="entry name" value="Tetratricopeptide repeat domain"/>
    <property type="match status" value="1"/>
</dbReference>
<feature type="domain" description="PROP1-like PPR" evidence="15">
    <location>
        <begin position="12"/>
        <end position="221"/>
    </location>
</feature>
<dbReference type="InParanoid" id="A0A068UEM3"/>
<evidence type="ECO:0000256" key="10">
    <source>
        <dbReference type="ARBA" id="ARBA00022833"/>
    </source>
</evidence>
<dbReference type="Pfam" id="PF16953">
    <property type="entry name" value="PRORP"/>
    <property type="match status" value="1"/>
</dbReference>
<evidence type="ECO:0000256" key="13">
    <source>
        <dbReference type="SAM" id="MobiDB-lite"/>
    </source>
</evidence>
<dbReference type="OMA" id="ASHGCEQ"/>
<feature type="domain" description="PRORP" evidence="14">
    <location>
        <begin position="263"/>
        <end position="489"/>
    </location>
</feature>